<gene>
    <name evidence="2" type="ORF">HKI87_15g79250</name>
</gene>
<feature type="compositionally biased region" description="Basic and acidic residues" evidence="1">
    <location>
        <begin position="608"/>
        <end position="631"/>
    </location>
</feature>
<proteinExistence type="predicted"/>
<accession>A0AAX4PK04</accession>
<dbReference type="EMBL" id="CP151515">
    <property type="protein sequence ID" value="WZN66360.1"/>
    <property type="molecule type" value="Genomic_DNA"/>
</dbReference>
<reference evidence="2 3" key="1">
    <citation type="submission" date="2024-03" db="EMBL/GenBank/DDBJ databases">
        <title>Complete genome sequence of the green alga Chloropicon roscoffensis RCC1871.</title>
        <authorList>
            <person name="Lemieux C."/>
            <person name="Pombert J.-F."/>
            <person name="Otis C."/>
            <person name="Turmel M."/>
        </authorList>
    </citation>
    <scope>NUCLEOTIDE SEQUENCE [LARGE SCALE GENOMIC DNA]</scope>
    <source>
        <strain evidence="2 3">RCC1871</strain>
    </source>
</reference>
<dbReference type="Proteomes" id="UP001472866">
    <property type="component" value="Chromosome 15"/>
</dbReference>
<evidence type="ECO:0000313" key="2">
    <source>
        <dbReference type="EMBL" id="WZN66360.1"/>
    </source>
</evidence>
<feature type="region of interest" description="Disordered" evidence="1">
    <location>
        <begin position="1"/>
        <end position="120"/>
    </location>
</feature>
<feature type="compositionally biased region" description="Acidic residues" evidence="1">
    <location>
        <begin position="57"/>
        <end position="71"/>
    </location>
</feature>
<evidence type="ECO:0000313" key="3">
    <source>
        <dbReference type="Proteomes" id="UP001472866"/>
    </source>
</evidence>
<feature type="compositionally biased region" description="Acidic residues" evidence="1">
    <location>
        <begin position="86"/>
        <end position="96"/>
    </location>
</feature>
<protein>
    <submittedName>
        <fullName evidence="2">Uncharacterized protein</fullName>
    </submittedName>
</protein>
<organism evidence="2 3">
    <name type="scientific">Chloropicon roscoffensis</name>
    <dbReference type="NCBI Taxonomy" id="1461544"/>
    <lineage>
        <taxon>Eukaryota</taxon>
        <taxon>Viridiplantae</taxon>
        <taxon>Chlorophyta</taxon>
        <taxon>Chloropicophyceae</taxon>
        <taxon>Chloropicales</taxon>
        <taxon>Chloropicaceae</taxon>
        <taxon>Chloropicon</taxon>
    </lineage>
</organism>
<sequence length="707" mass="80168">MARQKKPSAERRAALHDRGREEAGTSGRRSGVGIGMPRSQGLAAPTPEAEARALDLLMEDLPDEDDLDVDFDGFGVSGGFENDCPTSEDDDEDENDSSGGDRSPPKPAQQVEEGIYRRTRTHVPLEGYEISDLERPLRVAMAGTEGDYEDIGGGEYLSYVNFLDTLNASEGEGEDEEEGEDYAGFQGSIFSGEGQGHRRATRQAVKQVGVGFEPIELPALGEGPSPFDSVEDDENDEVVRILEEPEEAGATGGGVEVGMTWPAHGNGEPTGFNDDQLRQLYFQIHSHTQLLLQTLEKQYDPGEHGEAGRQTCPAQEMLQDILNRERDAARLGASASQGGPAYSIWSDRGMVERMSSFVTETHLDILSREEPHTIWSNALVAELPTVVYNKTRSKVTVDGSLDDLCEDLGELLNIAEWDELEALAEDFEKRKEKVLVKQRCRLRKMKGEVDEEELEYKPGLFTPKEDELMARAIERWSLRYDLIHRDYVVAKTAHQIKLRINNLMSRKKGNPVEVMVKRRRTEPLSNFEASLIREGMLRRGPKRGAFKDIHTDNPDLAREWAYLSKLWDKRCEVCEADRAFYDELKRQAEEEKRRRELQERQVREREKEVRKRLKREEKERRRRAEEEERQAQKRRRAACAPASAPRHWNQELDRIVLLSVQENGEGAQGATAAWEAMGGNAAPFSLREVSDRIEWLWKTYLEVQDNL</sequence>
<evidence type="ECO:0000256" key="1">
    <source>
        <dbReference type="SAM" id="MobiDB-lite"/>
    </source>
</evidence>
<name>A0AAX4PK04_9CHLO</name>
<feature type="compositionally biased region" description="Basic and acidic residues" evidence="1">
    <location>
        <begin position="7"/>
        <end position="23"/>
    </location>
</feature>
<keyword evidence="3" id="KW-1185">Reference proteome</keyword>
<feature type="region of interest" description="Disordered" evidence="1">
    <location>
        <begin position="608"/>
        <end position="645"/>
    </location>
</feature>
<dbReference type="AlphaFoldDB" id="A0AAX4PK04"/>